<organism evidence="1 2">
    <name type="scientific">Naganishia onofrii</name>
    <dbReference type="NCBI Taxonomy" id="1851511"/>
    <lineage>
        <taxon>Eukaryota</taxon>
        <taxon>Fungi</taxon>
        <taxon>Dikarya</taxon>
        <taxon>Basidiomycota</taxon>
        <taxon>Agaricomycotina</taxon>
        <taxon>Tremellomycetes</taxon>
        <taxon>Filobasidiales</taxon>
        <taxon>Filobasidiaceae</taxon>
        <taxon>Naganishia</taxon>
    </lineage>
</organism>
<comment type="caution">
    <text evidence="1">The sequence shown here is derived from an EMBL/GenBank/DDBJ whole genome shotgun (WGS) entry which is preliminary data.</text>
</comment>
<protein>
    <submittedName>
        <fullName evidence="1">Uncharacterized protein</fullName>
    </submittedName>
</protein>
<gene>
    <name evidence="1" type="ORF">QFC24_004161</name>
</gene>
<evidence type="ECO:0000313" key="1">
    <source>
        <dbReference type="EMBL" id="KAJ9122732.1"/>
    </source>
</evidence>
<accession>A0ACC2XJ36</accession>
<sequence>MPVTDGQGPTAASAEQASNSNSTVDPGEKKTSDLPPTGSRPPCKQCVQLGSDCTYEYVPRKRGPPNLYLRKLSEAKQNGMQFPSEADFEAAKASSRAVAGRRKAKGKGSAGHEVEHNPETAKKEKSEDALDVLSDSAGRLADTRKIPPSYDDPTYRVSSEPSSGTAESYVRTTMSGDRNGNQANGLSRYQAVASSEPTNAAAGPVPEDAFTPSQFMDLEGNLNYTATPGIGKLSPNTSRNHHLLSEAYTPGLSNVRAFDSDTRTSFDSGNMVQYPPRLAGIPDTSTSPPRRMQSPTTNRSMMLENTLNPIISPIHFDPAGAYFTSPSDAGSIMGMGRKNSHYVNGPLRSDIPERLGSTPSERLPLDMSLPEGVRNDFRTYSTTAVHPDPSTGGTDIHMSLPMHPSNSQTVGEVGSAYLYSQASANNGQDGRQQSSLNLQSLPLNGVFNDKNDSTRIGQGTYASGQPSHQPLNGNPLEAIIPRPLLHLIINLFFDYVYPLTPCLHKPTFLADLARHREMEPGQGEWTALVLATVMSTLVQVPRAFVPLTRREVKDLAYRCHLAGRNWSLHGYKDFTVNAVIIRYLDDEYITETRYLQQPKGSTSVITGFNASIRIHCLGGRAITKHQEDKRDPPSGVRLQRRLEEVSTLLEEVTNLMRDCPPQLRLKQGLDSRVQSPAGGWDVEAAAKIQAFFFDPQASREFARNAFLVQQGNIWVTQQCIRFVLLQYQNDLLHLKAASTSKSSMLTTPGFRQIGGLPLGGISTSKKQEEETKDYVAASKESLYYDLLSILHSIPIQCIAVNGPSLANCVRYVASGLLDTVQLKSEHSSDGEANVARAQGYLIDFLSILSDIEKNYSLDDDE</sequence>
<keyword evidence="2" id="KW-1185">Reference proteome</keyword>
<name>A0ACC2XJ36_9TREE</name>
<proteinExistence type="predicted"/>
<dbReference type="EMBL" id="JASBWV010000014">
    <property type="protein sequence ID" value="KAJ9122732.1"/>
    <property type="molecule type" value="Genomic_DNA"/>
</dbReference>
<reference evidence="1" key="1">
    <citation type="submission" date="2023-04" db="EMBL/GenBank/DDBJ databases">
        <title>Draft Genome sequencing of Naganishia species isolated from polar environments using Oxford Nanopore Technology.</title>
        <authorList>
            <person name="Leo P."/>
            <person name="Venkateswaran K."/>
        </authorList>
    </citation>
    <scope>NUCLEOTIDE SEQUENCE</scope>
    <source>
        <strain evidence="1">DBVPG 5303</strain>
    </source>
</reference>
<evidence type="ECO:0000313" key="2">
    <source>
        <dbReference type="Proteomes" id="UP001234202"/>
    </source>
</evidence>
<dbReference type="Proteomes" id="UP001234202">
    <property type="component" value="Unassembled WGS sequence"/>
</dbReference>